<dbReference type="InterPro" id="IPR045584">
    <property type="entry name" value="Pilin-like"/>
</dbReference>
<dbReference type="RefSeq" id="WP_197526728.1">
    <property type="nucleotide sequence ID" value="NZ_SJPR01000009.1"/>
</dbReference>
<gene>
    <name evidence="2" type="ORF">Pla108_39900</name>
</gene>
<protein>
    <recommendedName>
        <fullName evidence="1">DUF1559 domain-containing protein</fullName>
    </recommendedName>
</protein>
<evidence type="ECO:0000313" key="2">
    <source>
        <dbReference type="EMBL" id="TWT92850.1"/>
    </source>
</evidence>
<evidence type="ECO:0000259" key="1">
    <source>
        <dbReference type="Pfam" id="PF07596"/>
    </source>
</evidence>
<comment type="caution">
    <text evidence="2">The sequence shown here is derived from an EMBL/GenBank/DDBJ whole genome shotgun (WGS) entry which is preliminary data.</text>
</comment>
<dbReference type="InterPro" id="IPR011453">
    <property type="entry name" value="DUF1559"/>
</dbReference>
<dbReference type="PANTHER" id="PTHR30093">
    <property type="entry name" value="GENERAL SECRETION PATHWAY PROTEIN G"/>
    <property type="match status" value="1"/>
</dbReference>
<feature type="domain" description="DUF1559" evidence="1">
    <location>
        <begin position="38"/>
        <end position="315"/>
    </location>
</feature>
<dbReference type="NCBIfam" id="TIGR04294">
    <property type="entry name" value="pre_pil_HX9DG"/>
    <property type="match status" value="1"/>
</dbReference>
<dbReference type="Pfam" id="PF07963">
    <property type="entry name" value="N_methyl"/>
    <property type="match status" value="1"/>
</dbReference>
<dbReference type="InterPro" id="IPR027558">
    <property type="entry name" value="Pre_pil_HX9DG_C"/>
</dbReference>
<proteinExistence type="predicted"/>
<dbReference type="Proteomes" id="UP000317421">
    <property type="component" value="Unassembled WGS sequence"/>
</dbReference>
<evidence type="ECO:0000313" key="3">
    <source>
        <dbReference type="Proteomes" id="UP000317421"/>
    </source>
</evidence>
<dbReference type="InterPro" id="IPR012902">
    <property type="entry name" value="N_methyl_site"/>
</dbReference>
<dbReference type="AlphaFoldDB" id="A0A5C6A0L0"/>
<dbReference type="Pfam" id="PF07596">
    <property type="entry name" value="SBP_bac_10"/>
    <property type="match status" value="1"/>
</dbReference>
<dbReference type="PANTHER" id="PTHR30093:SF2">
    <property type="entry name" value="TYPE II SECRETION SYSTEM PROTEIN H"/>
    <property type="match status" value="1"/>
</dbReference>
<keyword evidence="3" id="KW-1185">Reference proteome</keyword>
<dbReference type="NCBIfam" id="TIGR02532">
    <property type="entry name" value="IV_pilin_GFxxxE"/>
    <property type="match status" value="1"/>
</dbReference>
<dbReference type="PROSITE" id="PS00409">
    <property type="entry name" value="PROKAR_NTER_METHYL"/>
    <property type="match status" value="1"/>
</dbReference>
<accession>A0A5C6A0L0</accession>
<reference evidence="2 3" key="1">
    <citation type="submission" date="2019-02" db="EMBL/GenBank/DDBJ databases">
        <title>Deep-cultivation of Planctomycetes and their phenomic and genomic characterization uncovers novel biology.</title>
        <authorList>
            <person name="Wiegand S."/>
            <person name="Jogler M."/>
            <person name="Boedeker C."/>
            <person name="Pinto D."/>
            <person name="Vollmers J."/>
            <person name="Rivas-Marin E."/>
            <person name="Kohn T."/>
            <person name="Peeters S.H."/>
            <person name="Heuer A."/>
            <person name="Rast P."/>
            <person name="Oberbeckmann S."/>
            <person name="Bunk B."/>
            <person name="Jeske O."/>
            <person name="Meyerdierks A."/>
            <person name="Storesund J.E."/>
            <person name="Kallscheuer N."/>
            <person name="Luecker S."/>
            <person name="Lage O.M."/>
            <person name="Pohl T."/>
            <person name="Merkel B.J."/>
            <person name="Hornburger P."/>
            <person name="Mueller R.-W."/>
            <person name="Bruemmer F."/>
            <person name="Labrenz M."/>
            <person name="Spormann A.M."/>
            <person name="Op Den Camp H."/>
            <person name="Overmann J."/>
            <person name="Amann R."/>
            <person name="Jetten M.S.M."/>
            <person name="Mascher T."/>
            <person name="Medema M.H."/>
            <person name="Devos D.P."/>
            <person name="Kaster A.-K."/>
            <person name="Ovreas L."/>
            <person name="Rohde M."/>
            <person name="Galperin M.Y."/>
            <person name="Jogler C."/>
        </authorList>
    </citation>
    <scope>NUCLEOTIDE SEQUENCE [LARGE SCALE GENOMIC DNA]</scope>
    <source>
        <strain evidence="2 3">Pla108</strain>
    </source>
</reference>
<organism evidence="2 3">
    <name type="scientific">Botrimarina colliarenosi</name>
    <dbReference type="NCBI Taxonomy" id="2528001"/>
    <lineage>
        <taxon>Bacteria</taxon>
        <taxon>Pseudomonadati</taxon>
        <taxon>Planctomycetota</taxon>
        <taxon>Planctomycetia</taxon>
        <taxon>Pirellulales</taxon>
        <taxon>Lacipirellulaceae</taxon>
        <taxon>Botrimarina</taxon>
    </lineage>
</organism>
<name>A0A5C6A0L0_9BACT</name>
<dbReference type="SUPFAM" id="SSF54523">
    <property type="entry name" value="Pili subunits"/>
    <property type="match status" value="1"/>
</dbReference>
<dbReference type="EMBL" id="SJPR01000009">
    <property type="protein sequence ID" value="TWT92850.1"/>
    <property type="molecule type" value="Genomic_DNA"/>
</dbReference>
<dbReference type="Gene3D" id="3.30.700.10">
    <property type="entry name" value="Glycoprotein, Type 4 Pilin"/>
    <property type="match status" value="1"/>
</dbReference>
<sequence>MRQTEKKTNSAAGFTLVELLVVIAIIGVLVALLLPAVQAAREAARRTQCVNQIRQLGLAVLNFESARKVFPGSMNDGSFSYLAVTLPYYEGNAIFDQLDLTRRPSDADLPFEVEFLRCPSRSEPEPTVIFNGTSEEVIETQKRSHYYAVNGAKDEDVCPGTDPFTITACKGALAKVNRCFLPDARGGHAINGVMYPLSAVRNGQIVDGTSKTFLVGEVSWPFSQDVGVGPWYLGSGSWSGDYEDDAYREWAMSEAGDGFWVHNSAQIRWPILERSNESNVTDDKACHNDLSFGSEHPGGTHFALADGSGRFVSTEGELQVLYSYASRNDGLVGSLD</sequence>